<dbReference type="AlphaFoldDB" id="A0A183HKQ5"/>
<proteinExistence type="predicted"/>
<sequence>MLTTFSYLPFVTAFLAPSLQNFPAQLSSFISIWTVALAAIELSSKLLPPSNCIELLLLNRRTVSNLNSSLLQNLDFLNPFGAHPSYLIFKMSLQNWSSLYSSVNRSVLAVNMFALLAVNMFTFWR</sequence>
<name>A0A183HKQ5_9BILA</name>
<dbReference type="EMBL" id="UZAJ01008850">
    <property type="protein sequence ID" value="VDO53895.1"/>
    <property type="molecule type" value="Genomic_DNA"/>
</dbReference>
<evidence type="ECO:0000313" key="1">
    <source>
        <dbReference type="EMBL" id="VDO53895.1"/>
    </source>
</evidence>
<protein>
    <submittedName>
        <fullName evidence="1 3">Uncharacterized protein</fullName>
    </submittedName>
</protein>
<dbReference type="Proteomes" id="UP000267606">
    <property type="component" value="Unassembled WGS sequence"/>
</dbReference>
<accession>A0A183HKQ5</accession>
<evidence type="ECO:0000313" key="3">
    <source>
        <dbReference type="WBParaSite" id="OFLC_0000806601-mRNA-1"/>
    </source>
</evidence>
<dbReference type="WBParaSite" id="OFLC_0000806601-mRNA-1">
    <property type="protein sequence ID" value="OFLC_0000806601-mRNA-1"/>
    <property type="gene ID" value="OFLC_0000806601"/>
</dbReference>
<gene>
    <name evidence="1" type="ORF">OFLC_LOCUS8067</name>
</gene>
<organism evidence="3">
    <name type="scientific">Onchocerca flexuosa</name>
    <dbReference type="NCBI Taxonomy" id="387005"/>
    <lineage>
        <taxon>Eukaryota</taxon>
        <taxon>Metazoa</taxon>
        <taxon>Ecdysozoa</taxon>
        <taxon>Nematoda</taxon>
        <taxon>Chromadorea</taxon>
        <taxon>Rhabditida</taxon>
        <taxon>Spirurina</taxon>
        <taxon>Spiruromorpha</taxon>
        <taxon>Filarioidea</taxon>
        <taxon>Onchocercidae</taxon>
        <taxon>Onchocerca</taxon>
    </lineage>
</organism>
<reference evidence="1 2" key="2">
    <citation type="submission" date="2018-11" db="EMBL/GenBank/DDBJ databases">
        <authorList>
            <consortium name="Pathogen Informatics"/>
        </authorList>
    </citation>
    <scope>NUCLEOTIDE SEQUENCE [LARGE SCALE GENOMIC DNA]</scope>
</reference>
<reference evidence="3" key="1">
    <citation type="submission" date="2016-06" db="UniProtKB">
        <authorList>
            <consortium name="WormBaseParasite"/>
        </authorList>
    </citation>
    <scope>IDENTIFICATION</scope>
</reference>
<keyword evidence="2" id="KW-1185">Reference proteome</keyword>
<evidence type="ECO:0000313" key="2">
    <source>
        <dbReference type="Proteomes" id="UP000267606"/>
    </source>
</evidence>